<dbReference type="Proteomes" id="UP000053555">
    <property type="component" value="Unassembled WGS sequence"/>
</dbReference>
<accession>A0A0B2PS25</accession>
<dbReference type="EMBL" id="KN664533">
    <property type="protein sequence ID" value="KHN10372.1"/>
    <property type="molecule type" value="Genomic_DNA"/>
</dbReference>
<feature type="non-terminal residue" evidence="1">
    <location>
        <position position="1"/>
    </location>
</feature>
<feature type="non-terminal residue" evidence="1">
    <location>
        <position position="83"/>
    </location>
</feature>
<evidence type="ECO:0000313" key="1">
    <source>
        <dbReference type="EMBL" id="KHN10372.1"/>
    </source>
</evidence>
<gene>
    <name evidence="1" type="ORF">glysoja_049904</name>
</gene>
<reference evidence="1" key="1">
    <citation type="submission" date="2014-07" db="EMBL/GenBank/DDBJ databases">
        <title>Identification of a novel salt tolerance gene in wild soybean by whole-genome sequencing.</title>
        <authorList>
            <person name="Lam H.-M."/>
            <person name="Qi X."/>
            <person name="Li M.-W."/>
            <person name="Liu X."/>
            <person name="Xie M."/>
            <person name="Ni M."/>
            <person name="Xu X."/>
        </authorList>
    </citation>
    <scope>NUCLEOTIDE SEQUENCE [LARGE SCALE GENOMIC DNA]</scope>
    <source>
        <tissue evidence="1">Root</tissue>
    </source>
</reference>
<dbReference type="AlphaFoldDB" id="A0A0B2PS25"/>
<organism evidence="1">
    <name type="scientific">Glycine soja</name>
    <name type="common">Wild soybean</name>
    <dbReference type="NCBI Taxonomy" id="3848"/>
    <lineage>
        <taxon>Eukaryota</taxon>
        <taxon>Viridiplantae</taxon>
        <taxon>Streptophyta</taxon>
        <taxon>Embryophyta</taxon>
        <taxon>Tracheophyta</taxon>
        <taxon>Spermatophyta</taxon>
        <taxon>Magnoliopsida</taxon>
        <taxon>eudicotyledons</taxon>
        <taxon>Gunneridae</taxon>
        <taxon>Pentapetalae</taxon>
        <taxon>rosids</taxon>
        <taxon>fabids</taxon>
        <taxon>Fabales</taxon>
        <taxon>Fabaceae</taxon>
        <taxon>Papilionoideae</taxon>
        <taxon>50 kb inversion clade</taxon>
        <taxon>NPAAA clade</taxon>
        <taxon>indigoferoid/millettioid clade</taxon>
        <taxon>Phaseoleae</taxon>
        <taxon>Glycine</taxon>
        <taxon>Glycine subgen. Soja</taxon>
    </lineage>
</organism>
<name>A0A0B2PS25_GLYSO</name>
<proteinExistence type="predicted"/>
<sequence length="83" mass="9711">EELFWKDKARLNWFTRGDRNTAFVHKFAKQRRALNHISVLGDGDCLLQTQDQIQQHIIHFYSALFATDNKCRPNNLISSLVLP</sequence>
<protein>
    <submittedName>
        <fullName evidence="1">Uncharacterized protein</fullName>
    </submittedName>
</protein>